<dbReference type="InterPro" id="IPR011055">
    <property type="entry name" value="Dup_hybrid_motif"/>
</dbReference>
<feature type="domain" description="M23ase beta-sheet core" evidence="2">
    <location>
        <begin position="512"/>
        <end position="605"/>
    </location>
</feature>
<dbReference type="InterPro" id="IPR013491">
    <property type="entry name" value="Tape_meas_N"/>
</dbReference>
<dbReference type="RefSeq" id="WP_147281337.1">
    <property type="nucleotide sequence ID" value="NZ_QQZY01000010.1"/>
</dbReference>
<feature type="coiled-coil region" evidence="1">
    <location>
        <begin position="721"/>
        <end position="748"/>
    </location>
</feature>
<reference evidence="5" key="2">
    <citation type="journal article" date="2019" name="MicrobiologyOpen">
        <title>High-quality draft genome sequence of Gaiella occulta isolated from a 150 meter deep mineral water borehole and comparison with the genome sequences of other deep-branching lineages of the phylum Actinobacteria.</title>
        <authorList>
            <person name="Severino R."/>
            <person name="Froufe H.J.C."/>
            <person name="Barroso C."/>
            <person name="Albuquerque L."/>
            <person name="Lobo-da-Cunha A."/>
            <person name="da Costa M.S."/>
            <person name="Egas C."/>
        </authorList>
    </citation>
    <scope>NUCLEOTIDE SEQUENCE [LARGE SCALE GENOMIC DNA]</scope>
    <source>
        <strain evidence="5">F2-233</strain>
    </source>
</reference>
<dbReference type="AlphaFoldDB" id="A0A7M2YT86"/>
<comment type="caution">
    <text evidence="4">The sequence shown here is derived from an EMBL/GenBank/DDBJ whole genome shotgun (WGS) entry which is preliminary data.</text>
</comment>
<proteinExistence type="predicted"/>
<gene>
    <name evidence="4" type="ORF">Gocc_2913</name>
</gene>
<dbReference type="InterPro" id="IPR053058">
    <property type="entry name" value="Mulikevirus_tape_measure"/>
</dbReference>
<evidence type="ECO:0000256" key="1">
    <source>
        <dbReference type="SAM" id="Coils"/>
    </source>
</evidence>
<dbReference type="Gene3D" id="2.70.70.10">
    <property type="entry name" value="Glucose Permease (Domain IIA)"/>
    <property type="match status" value="1"/>
</dbReference>
<sequence>MARVGITFDGVSRGAVRAARETSAGIDHVGNAARRNEGKVAAFGAGVRRSMLGAAAAIGRAGVVGGGVAAGGLIGSIVWAGFKFDDLKQKSTIAFTTMLGSAAKAKSFLAQLTGFANQTPFELPGLIKSSQQLLAFGFQAKQVVPTLTAVGNAVAGMGGDPQAMDQTIRAIGQIQAKGRLMAEEMMQLNEAGTFSWRALAEAIGTSVPKAMALVQKGAVGSDAFLAAFAENSNKRFAGMMDKQSRTFSGLLSTLKDKFSQTSGTVMQPFFDLAVRGMERLVAITGTPEFTAGVQRLAKWLEEHVVPALKNMVSWVVGNRDRIVGFFRDAARFAFELGKAVGDIVSGLSKLSGALGGWQNTAELAFGAIMLGKVAKLRVALGGGPGGLLGTLAMLTRTPWTIPIGLSIFNLSDKGKRSRIVSDAKQGLLGSALLETLFGTDFGAGNLFGGRTQEQSTSPGGAAGGAVGLNPIAGLPVGKQGAPAFPLPGSLAGSSIIGRPGVGTHNAPDWQSRNATDIAAAANTPVFSPVDGLVLNVHGTDGIRRSGNRIIFGFQITIQGPGVKVFITHVKEVRVRPGQVVKKGQMIARIYDAGAGSHLHFAIDQGDPSVFLGDAASRVTRSTDTPYDFGDAKGLVGDGASAGPKKTPADPAERARARFGLGAISKALGQVADQKTRAQLAKRVRLITGDLVSADTDQEMSAITSRVQKLKDRLADVLGSQSDRQKKAAEKLRDRMREAARRAVEAAAEEVRRRRDVFARAFETVAAKAAAVFDAKTKQMLAGARVSLFGVQFGSGDETPAERALREFREQRDAAAAAAKRADLETRAAAGDPDAVAELAQLALDEKEKALEKEAAAQRQAADDALDGERARIQDERDALRDRFVARLDEIKRGFADETLTAAEAQEQMLELLRSYDVDFAAAGALVGAAFADGFRQSLGEAGIAAADVASAANNLRGARAGLPTSGNLFGTLDPAIATAIRTGSRGYGFAQGGRVPGVYVGRDSVPALLSPGETVIDRSLTRALEQMVSSVGWGGVSIVVSGNTLLGDDMSIARELARRVEPELRRLISYRAER</sequence>
<dbReference type="PANTHER" id="PTHR38812">
    <property type="entry name" value="MU-LIKE PROPHAGE FLUMU PROTEIN GP42"/>
    <property type="match status" value="1"/>
</dbReference>
<keyword evidence="5" id="KW-1185">Reference proteome</keyword>
<keyword evidence="1" id="KW-0175">Coiled coil</keyword>
<reference evidence="4 5" key="1">
    <citation type="submission" date="2018-07" db="EMBL/GenBank/DDBJ databases">
        <title>High-quality-draft genome sequence of Gaiella occulta.</title>
        <authorList>
            <person name="Severino R."/>
            <person name="Froufe H.J.C."/>
            <person name="Rainey F.A."/>
            <person name="Barroso C."/>
            <person name="Albuquerque L."/>
            <person name="Lobo-Da-Cunha A."/>
            <person name="Da Costa M.S."/>
            <person name="Egas C."/>
        </authorList>
    </citation>
    <scope>NUCLEOTIDE SEQUENCE [LARGE SCALE GENOMIC DNA]</scope>
    <source>
        <strain evidence="4 5">F2-233</strain>
    </source>
</reference>
<evidence type="ECO:0000259" key="3">
    <source>
        <dbReference type="Pfam" id="PF20155"/>
    </source>
</evidence>
<dbReference type="PANTHER" id="PTHR38812:SF2">
    <property type="entry name" value="MU-LIKE PROPHAGE FLUMU PROTEIN GP42"/>
    <property type="match status" value="1"/>
</dbReference>
<feature type="domain" description="Tape measure protein N-terminal" evidence="3">
    <location>
        <begin position="89"/>
        <end position="266"/>
    </location>
</feature>
<dbReference type="Proteomes" id="UP000254134">
    <property type="component" value="Unassembled WGS sequence"/>
</dbReference>
<dbReference type="NCBIfam" id="TIGR02675">
    <property type="entry name" value="tape_meas_nterm"/>
    <property type="match status" value="1"/>
</dbReference>
<dbReference type="CDD" id="cd12797">
    <property type="entry name" value="M23_peptidase"/>
    <property type="match status" value="1"/>
</dbReference>
<dbReference type="Pfam" id="PF01551">
    <property type="entry name" value="Peptidase_M23"/>
    <property type="match status" value="1"/>
</dbReference>
<dbReference type="OrthoDB" id="3765294at2"/>
<organism evidence="4 5">
    <name type="scientific">Gaiella occulta</name>
    <dbReference type="NCBI Taxonomy" id="1002870"/>
    <lineage>
        <taxon>Bacteria</taxon>
        <taxon>Bacillati</taxon>
        <taxon>Actinomycetota</taxon>
        <taxon>Thermoleophilia</taxon>
        <taxon>Gaiellales</taxon>
        <taxon>Gaiellaceae</taxon>
        <taxon>Gaiella</taxon>
    </lineage>
</organism>
<feature type="coiled-coil region" evidence="1">
    <location>
        <begin position="804"/>
        <end position="859"/>
    </location>
</feature>
<evidence type="ECO:0000259" key="2">
    <source>
        <dbReference type="Pfam" id="PF01551"/>
    </source>
</evidence>
<evidence type="ECO:0000313" key="4">
    <source>
        <dbReference type="EMBL" id="RDI73313.1"/>
    </source>
</evidence>
<dbReference type="EMBL" id="QQZY01000010">
    <property type="protein sequence ID" value="RDI73313.1"/>
    <property type="molecule type" value="Genomic_DNA"/>
</dbReference>
<evidence type="ECO:0000313" key="5">
    <source>
        <dbReference type="Proteomes" id="UP000254134"/>
    </source>
</evidence>
<dbReference type="InterPro" id="IPR016047">
    <property type="entry name" value="M23ase_b-sheet_dom"/>
</dbReference>
<name>A0A7M2YT86_9ACTN</name>
<protein>
    <submittedName>
        <fullName evidence="4">Tape measure domain-containing protein</fullName>
    </submittedName>
</protein>
<dbReference type="SUPFAM" id="SSF51261">
    <property type="entry name" value="Duplicated hybrid motif"/>
    <property type="match status" value="1"/>
</dbReference>
<dbReference type="Pfam" id="PF20155">
    <property type="entry name" value="TMP_3"/>
    <property type="match status" value="1"/>
</dbReference>
<accession>A0A7M2YT86</accession>